<dbReference type="Proteomes" id="UP000054815">
    <property type="component" value="Unassembled WGS sequence"/>
</dbReference>
<protein>
    <recommendedName>
        <fullName evidence="3">Peptidase aspartic putative domain-containing protein</fullName>
    </recommendedName>
</protein>
<proteinExistence type="predicted"/>
<sequence length="174" mass="20194">MQIEKQMYKATLYSYPGKGIDPKPAFPNSYYRRKDTGGLRSGHRKKKYTVADSTGEIAEFKRQLNGSELFIRKRRPTLIRKEKRCGCSQFRGSNGKNIHQIIGWRRLVKFWISPLNGKHDEKQLVEALCLPKICQKLKLVPNIYRLRHLTALQLADDFTGNSDVFDVVIGLDYY</sequence>
<organism evidence="1 2">
    <name type="scientific">Trichinella pseudospiralis</name>
    <name type="common">Parasitic roundworm</name>
    <dbReference type="NCBI Taxonomy" id="6337"/>
    <lineage>
        <taxon>Eukaryota</taxon>
        <taxon>Metazoa</taxon>
        <taxon>Ecdysozoa</taxon>
        <taxon>Nematoda</taxon>
        <taxon>Enoplea</taxon>
        <taxon>Dorylaimia</taxon>
        <taxon>Trichinellida</taxon>
        <taxon>Trichinellidae</taxon>
        <taxon>Trichinella</taxon>
    </lineage>
</organism>
<reference evidence="1 2" key="1">
    <citation type="submission" date="2015-01" db="EMBL/GenBank/DDBJ databases">
        <title>Evolution of Trichinella species and genotypes.</title>
        <authorList>
            <person name="Korhonen P.K."/>
            <person name="Edoardo P."/>
            <person name="Giuseppe L.R."/>
            <person name="Gasser R.B."/>
        </authorList>
    </citation>
    <scope>NUCLEOTIDE SEQUENCE [LARGE SCALE GENOMIC DNA]</scope>
    <source>
        <strain evidence="1">ISS141</strain>
    </source>
</reference>
<name>A0A0V0XHH5_TRIPS</name>
<dbReference type="AlphaFoldDB" id="A0A0V0XHH5"/>
<accession>A0A0V0XHH5</accession>
<gene>
    <name evidence="1" type="ORF">T4E_6720</name>
</gene>
<dbReference type="EMBL" id="JYDU01000286">
    <property type="protein sequence ID" value="KRX87456.1"/>
    <property type="molecule type" value="Genomic_DNA"/>
</dbReference>
<comment type="caution">
    <text evidence="1">The sequence shown here is derived from an EMBL/GenBank/DDBJ whole genome shotgun (WGS) entry which is preliminary data.</text>
</comment>
<dbReference type="STRING" id="6337.A0A0V0XHH5"/>
<evidence type="ECO:0008006" key="3">
    <source>
        <dbReference type="Google" id="ProtNLM"/>
    </source>
</evidence>
<evidence type="ECO:0000313" key="1">
    <source>
        <dbReference type="EMBL" id="KRX87456.1"/>
    </source>
</evidence>
<evidence type="ECO:0000313" key="2">
    <source>
        <dbReference type="Proteomes" id="UP000054815"/>
    </source>
</evidence>